<dbReference type="EMBL" id="JAKMXF010000319">
    <property type="protein sequence ID" value="KAI6649623.1"/>
    <property type="molecule type" value="Genomic_DNA"/>
</dbReference>
<name>A0AAV7JLD7_9METZ</name>
<dbReference type="AlphaFoldDB" id="A0AAV7JLD7"/>
<gene>
    <name evidence="1" type="ORF">LOD99_6627</name>
</gene>
<reference evidence="1 2" key="1">
    <citation type="journal article" date="2023" name="BMC Biol.">
        <title>The compact genome of the sponge Oopsacas minuta (Hexactinellida) is lacking key metazoan core genes.</title>
        <authorList>
            <person name="Santini S."/>
            <person name="Schenkelaars Q."/>
            <person name="Jourda C."/>
            <person name="Duchesne M."/>
            <person name="Belahbib H."/>
            <person name="Rocher C."/>
            <person name="Selva M."/>
            <person name="Riesgo A."/>
            <person name="Vervoort M."/>
            <person name="Leys S.P."/>
            <person name="Kodjabachian L."/>
            <person name="Le Bivic A."/>
            <person name="Borchiellini C."/>
            <person name="Claverie J.M."/>
            <person name="Renard E."/>
        </authorList>
    </citation>
    <scope>NUCLEOTIDE SEQUENCE [LARGE SCALE GENOMIC DNA]</scope>
    <source>
        <strain evidence="1">SPO-2</strain>
    </source>
</reference>
<evidence type="ECO:0000313" key="2">
    <source>
        <dbReference type="Proteomes" id="UP001165289"/>
    </source>
</evidence>
<keyword evidence="2" id="KW-1185">Reference proteome</keyword>
<dbReference type="Proteomes" id="UP001165289">
    <property type="component" value="Unassembled WGS sequence"/>
</dbReference>
<evidence type="ECO:0000313" key="1">
    <source>
        <dbReference type="EMBL" id="KAI6649623.1"/>
    </source>
</evidence>
<sequence length="425" mass="50424">MTEQKYTSIQQPNSIFPLRSRVKFTEEEDELRLPYGTEFFDQFPYDTPPQWWPLLYVKKDSKIKEGDAKYYCRTSSEKTGQKYFVRKHFEIPLHMMLPGIQYPQFNHFAIIRDQYEDEKWFNRRTPMGHLAYYFRMRKKYRNITSRVVQRPFFDDKNIVKQEVSPEFCGLEVILKMLGLEFYAPMLCDHQLFDTYHFNFIGRNEITYFHWKPLEFRRLLRHLRDCMNRESTNHSHNEYAFAYFKQDQYDPNYKFQPPTEREMYLVATEYEVGLLPFIWRKIGLTMDEKRAADELAQRERLPTTAAYWKFWQMKDKPVTVHHIASSVVSRLFTVGCTDVVNLFGFDVVDGDVALLDVVDDDVTLLDVVNDDIIVFDDVVNDDVIISDDIVSDDVIMFGDVVSDELDGILDDVIIFVDVVVSGRVLD</sequence>
<protein>
    <submittedName>
        <fullName evidence="1">Uncharacterized protein</fullName>
    </submittedName>
</protein>
<comment type="caution">
    <text evidence="1">The sequence shown here is derived from an EMBL/GenBank/DDBJ whole genome shotgun (WGS) entry which is preliminary data.</text>
</comment>
<proteinExistence type="predicted"/>
<accession>A0AAV7JLD7</accession>
<organism evidence="1 2">
    <name type="scientific">Oopsacas minuta</name>
    <dbReference type="NCBI Taxonomy" id="111878"/>
    <lineage>
        <taxon>Eukaryota</taxon>
        <taxon>Metazoa</taxon>
        <taxon>Porifera</taxon>
        <taxon>Hexactinellida</taxon>
        <taxon>Hexasterophora</taxon>
        <taxon>Lyssacinosida</taxon>
        <taxon>Leucopsacidae</taxon>
        <taxon>Oopsacas</taxon>
    </lineage>
</organism>